<dbReference type="InterPro" id="IPR036388">
    <property type="entry name" value="WH-like_DNA-bd_sf"/>
</dbReference>
<gene>
    <name evidence="7" type="ORF">DV733_00440</name>
</gene>
<dbReference type="InterPro" id="IPR050311">
    <property type="entry name" value="ORC1/CDC6"/>
</dbReference>
<evidence type="ECO:0000256" key="3">
    <source>
        <dbReference type="ARBA" id="ARBA00022741"/>
    </source>
</evidence>
<dbReference type="PANTHER" id="PTHR10763">
    <property type="entry name" value="CELL DIVISION CONTROL PROTEIN 6-RELATED"/>
    <property type="match status" value="1"/>
</dbReference>
<keyword evidence="2" id="KW-0235">DNA replication</keyword>
<dbReference type="CDD" id="cd18139">
    <property type="entry name" value="HLD_clamp_RarA"/>
    <property type="match status" value="1"/>
</dbReference>
<keyword evidence="8" id="KW-1185">Reference proteome</keyword>
<dbReference type="Gene3D" id="3.40.50.300">
    <property type="entry name" value="P-loop containing nucleotide triphosphate hydrolases"/>
    <property type="match status" value="1"/>
</dbReference>
<dbReference type="RefSeq" id="WP_049994289.1">
    <property type="nucleotide sequence ID" value="NZ_CP031310.1"/>
</dbReference>
<dbReference type="SUPFAM" id="SSF46785">
    <property type="entry name" value="Winged helix' DNA-binding domain"/>
    <property type="match status" value="1"/>
</dbReference>
<proteinExistence type="inferred from homology"/>
<evidence type="ECO:0000256" key="4">
    <source>
        <dbReference type="ARBA" id="ARBA00022840"/>
    </source>
</evidence>
<evidence type="ECO:0000313" key="8">
    <source>
        <dbReference type="Proteomes" id="UP000296706"/>
    </source>
</evidence>
<dbReference type="PANTHER" id="PTHR10763:SF22">
    <property type="entry name" value="ORC1-TYPE DNA REPLICATION PROTEIN"/>
    <property type="match status" value="1"/>
</dbReference>
<dbReference type="GeneID" id="39846291"/>
<dbReference type="InterPro" id="IPR027417">
    <property type="entry name" value="P-loop_NTPase"/>
</dbReference>
<dbReference type="GO" id="GO:0006260">
    <property type="term" value="P:DNA replication"/>
    <property type="evidence" value="ECO:0007669"/>
    <property type="project" value="UniProtKB-KW"/>
</dbReference>
<dbReference type="STRING" id="1457250.GCA_000755225_02381"/>
<evidence type="ECO:0000259" key="6">
    <source>
        <dbReference type="Pfam" id="PF22703"/>
    </source>
</evidence>
<accession>A0A4D6HFJ0</accession>
<dbReference type="SUPFAM" id="SSF52540">
    <property type="entry name" value="P-loop containing nucleoside triphosphate hydrolases"/>
    <property type="match status" value="1"/>
</dbReference>
<keyword evidence="4" id="KW-0067">ATP-binding</keyword>
<dbReference type="EMBL" id="CP031310">
    <property type="protein sequence ID" value="QCC52834.1"/>
    <property type="molecule type" value="Genomic_DNA"/>
</dbReference>
<evidence type="ECO:0000313" key="7">
    <source>
        <dbReference type="EMBL" id="QCC52834.1"/>
    </source>
</evidence>
<dbReference type="GO" id="GO:0016887">
    <property type="term" value="F:ATP hydrolysis activity"/>
    <property type="evidence" value="ECO:0007669"/>
    <property type="project" value="InterPro"/>
</dbReference>
<protein>
    <submittedName>
        <fullName evidence="7">AAA family ATPase</fullName>
    </submittedName>
</protein>
<dbReference type="KEGG" id="hsn:DV733_00440"/>
<dbReference type="InterPro" id="IPR014277">
    <property type="entry name" value="Orc1/Cdc6_arc"/>
</dbReference>
<dbReference type="GO" id="GO:0005524">
    <property type="term" value="F:ATP binding"/>
    <property type="evidence" value="ECO:0007669"/>
    <property type="project" value="UniProtKB-KW"/>
</dbReference>
<dbReference type="InterPro" id="IPR036390">
    <property type="entry name" value="WH_DNA-bd_sf"/>
</dbReference>
<feature type="domain" description="Cdc6 AAA+ ATPase-type lid" evidence="6">
    <location>
        <begin position="190"/>
        <end position="251"/>
    </location>
</feature>
<reference evidence="7 8" key="1">
    <citation type="journal article" date="2019" name="Nat. Commun.">
        <title>A new type of DNA phosphorothioation-based antiviral system in archaea.</title>
        <authorList>
            <person name="Xiong L."/>
            <person name="Liu S."/>
            <person name="Chen S."/>
            <person name="Xiao Y."/>
            <person name="Zhu B."/>
            <person name="Gao Y."/>
            <person name="Zhang Y."/>
            <person name="Chen B."/>
            <person name="Luo J."/>
            <person name="Deng Z."/>
            <person name="Chen X."/>
            <person name="Wang L."/>
            <person name="Chen S."/>
        </authorList>
    </citation>
    <scope>NUCLEOTIDE SEQUENCE [LARGE SCALE GENOMIC DNA]</scope>
    <source>
        <strain evidence="7 8">CBA1105</strain>
    </source>
</reference>
<feature type="domain" description="ORC1/DEAH AAA+ ATPase" evidence="5">
    <location>
        <begin position="44"/>
        <end position="147"/>
    </location>
</feature>
<dbReference type="Gene3D" id="1.10.10.10">
    <property type="entry name" value="Winged helix-like DNA-binding domain superfamily/Winged helix DNA-binding domain"/>
    <property type="match status" value="1"/>
</dbReference>
<dbReference type="Pfam" id="PF13401">
    <property type="entry name" value="AAA_22"/>
    <property type="match status" value="1"/>
</dbReference>
<dbReference type="AlphaFoldDB" id="A0A4D6HFJ0"/>
<evidence type="ECO:0000256" key="1">
    <source>
        <dbReference type="ARBA" id="ARBA00006184"/>
    </source>
</evidence>
<dbReference type="Pfam" id="PF22703">
    <property type="entry name" value="Cdc6_lid"/>
    <property type="match status" value="1"/>
</dbReference>
<dbReference type="InterPro" id="IPR049945">
    <property type="entry name" value="AAA_22"/>
</dbReference>
<comment type="similarity">
    <text evidence="1">Belongs to the CDC6/cdc18 family.</text>
</comment>
<dbReference type="OrthoDB" id="270161at2157"/>
<keyword evidence="3" id="KW-0547">Nucleotide-binding</keyword>
<dbReference type="Gene3D" id="1.10.8.60">
    <property type="match status" value="1"/>
</dbReference>
<sequence>MITDARVLQTEFVPSEVVHRHAEVDTIAGALEPLVDDDRPEDALLFGPTGVGKTCVARYTVSRLREQLLDLRTCYVNCWSDRTRFRVLYRLLDAIDRTVDVHRRSTPKDELLDRLREADDHPYVAVLDEADQLEDPSLLYDLSRLPHLTLVVVANRETDLFASLSERTSSRLQSSTRLSFDRYGTDELVAILQGRAEQGLEPGAISDSQLRRIADAAAGDARIAIGTLRSAARTAEREDADAITDAMLTDAIPDARETVRQRAIDQLTDHQRVCYRIVAEAGEIEPGDLYERYRERVDEPRTRRTVRDYLSKLDHYNLVRASGEKRGRTYHAVGRSE</sequence>
<evidence type="ECO:0000256" key="2">
    <source>
        <dbReference type="ARBA" id="ARBA00022705"/>
    </source>
</evidence>
<name>A0A4D6HFJ0_9EURY</name>
<dbReference type="Proteomes" id="UP000296706">
    <property type="component" value="Chromosome"/>
</dbReference>
<dbReference type="InterPro" id="IPR055237">
    <property type="entry name" value="Cdc6_lid"/>
</dbReference>
<organism evidence="7 8">
    <name type="scientific">Halapricum salinum</name>
    <dbReference type="NCBI Taxonomy" id="1457250"/>
    <lineage>
        <taxon>Archaea</taxon>
        <taxon>Methanobacteriati</taxon>
        <taxon>Methanobacteriota</taxon>
        <taxon>Stenosarchaea group</taxon>
        <taxon>Halobacteria</taxon>
        <taxon>Halobacteriales</taxon>
        <taxon>Haloarculaceae</taxon>
        <taxon>Halapricum</taxon>
    </lineage>
</organism>
<dbReference type="NCBIfam" id="TIGR02928">
    <property type="entry name" value="orc1/cdc6 family replication initiation protein"/>
    <property type="match status" value="1"/>
</dbReference>
<evidence type="ECO:0000259" key="5">
    <source>
        <dbReference type="Pfam" id="PF13401"/>
    </source>
</evidence>